<dbReference type="SUPFAM" id="SSF53850">
    <property type="entry name" value="Periplasmic binding protein-like II"/>
    <property type="match status" value="1"/>
</dbReference>
<reference evidence="1 2" key="1">
    <citation type="submission" date="2017-07" db="EMBL/GenBank/DDBJ databases">
        <title>Annotated genome sequence of Bacterioplanes sanyensis isolated from Red Sea.</title>
        <authorList>
            <person name="Rehman Z.U."/>
        </authorList>
    </citation>
    <scope>NUCLEOTIDE SEQUENCE [LARGE SCALE GENOMIC DNA]</scope>
    <source>
        <strain evidence="1 2">NV9</strain>
    </source>
</reference>
<evidence type="ECO:0000313" key="2">
    <source>
        <dbReference type="Proteomes" id="UP000202440"/>
    </source>
</evidence>
<dbReference type="AlphaFoldDB" id="A0A222FFL9"/>
<dbReference type="Gene3D" id="3.40.190.10">
    <property type="entry name" value="Periplasmic binding protein-like II"/>
    <property type="match status" value="2"/>
</dbReference>
<dbReference type="PANTHER" id="PTHR38834:SF3">
    <property type="entry name" value="SOLUTE-BINDING PROTEIN FAMILY 3_N-TERMINAL DOMAIN-CONTAINING PROTEIN"/>
    <property type="match status" value="1"/>
</dbReference>
<keyword evidence="2" id="KW-1185">Reference proteome</keyword>
<name>A0A222FFL9_9GAMM</name>
<gene>
    <name evidence="1" type="ORF">CHH28_01495</name>
</gene>
<accession>A0A222FFL9</accession>
<dbReference type="PANTHER" id="PTHR38834">
    <property type="entry name" value="PERIPLASMIC SUBSTRATE BINDING PROTEIN FAMILY 3"/>
    <property type="match status" value="1"/>
</dbReference>
<dbReference type="KEGG" id="bsan:CHH28_01495"/>
<dbReference type="Proteomes" id="UP000202440">
    <property type="component" value="Chromosome"/>
</dbReference>
<proteinExistence type="predicted"/>
<organism evidence="1 2">
    <name type="scientific">Bacterioplanes sanyensis</name>
    <dbReference type="NCBI Taxonomy" id="1249553"/>
    <lineage>
        <taxon>Bacteria</taxon>
        <taxon>Pseudomonadati</taxon>
        <taxon>Pseudomonadota</taxon>
        <taxon>Gammaproteobacteria</taxon>
        <taxon>Oceanospirillales</taxon>
        <taxon>Oceanospirillaceae</taxon>
        <taxon>Bacterioplanes</taxon>
    </lineage>
</organism>
<protein>
    <submittedName>
        <fullName evidence="1">Uncharacterized protein</fullName>
    </submittedName>
</protein>
<sequence length="260" mass="29427">MEDGMLRLVAFLLLFTTLQSHALRIISLEEPPTNYRLNGTFTGTTTELVEALRQQLAPSTNIEVLPPARVIHLLQHSETPVLAFTIGRTAEREALGWHFIGPVITRRHVIWVRQQYELALTNGTDILSLTLSGTRGDWRVDFWQQQGSKIEQTRSHVQGLRMMHSGRTDGWISSDIEAPILAATQGIAVEELKIAHTFRQSASYLVFSANTPAQQVERWQQAYQQLIGSDFVSQQAQYWSGVLGYPLTFDPKLGYHMLEK</sequence>
<evidence type="ECO:0000313" key="1">
    <source>
        <dbReference type="EMBL" id="ASP37432.1"/>
    </source>
</evidence>
<dbReference type="EMBL" id="CP022530">
    <property type="protein sequence ID" value="ASP37432.1"/>
    <property type="molecule type" value="Genomic_DNA"/>
</dbReference>